<dbReference type="GO" id="GO:0046872">
    <property type="term" value="F:metal ion binding"/>
    <property type="evidence" value="ECO:0007669"/>
    <property type="project" value="UniProtKB-KW"/>
</dbReference>
<dbReference type="InterPro" id="IPR000192">
    <property type="entry name" value="Aminotrans_V_dom"/>
</dbReference>
<keyword evidence="5" id="KW-0663">Pyridoxal phosphate</keyword>
<dbReference type="Pfam" id="PF00266">
    <property type="entry name" value="Aminotran_5"/>
    <property type="match status" value="1"/>
</dbReference>
<dbReference type="GO" id="GO:0051536">
    <property type="term" value="F:iron-sulfur cluster binding"/>
    <property type="evidence" value="ECO:0007669"/>
    <property type="project" value="UniProtKB-KW"/>
</dbReference>
<keyword evidence="4" id="KW-0479">Metal-binding</keyword>
<feature type="domain" description="Aminotransferase class V" evidence="9">
    <location>
        <begin position="4"/>
        <end position="360"/>
    </location>
</feature>
<evidence type="ECO:0000313" key="11">
    <source>
        <dbReference type="Proteomes" id="UP000178155"/>
    </source>
</evidence>
<evidence type="ECO:0000256" key="6">
    <source>
        <dbReference type="ARBA" id="ARBA00023004"/>
    </source>
</evidence>
<evidence type="ECO:0000256" key="7">
    <source>
        <dbReference type="ARBA" id="ARBA00023014"/>
    </source>
</evidence>
<comment type="cofactor">
    <cofactor evidence="1">
        <name>pyridoxal 5'-phosphate</name>
        <dbReference type="ChEBI" id="CHEBI:597326"/>
    </cofactor>
</comment>
<dbReference type="SUPFAM" id="SSF53383">
    <property type="entry name" value="PLP-dependent transferases"/>
    <property type="match status" value="1"/>
</dbReference>
<evidence type="ECO:0000259" key="9">
    <source>
        <dbReference type="Pfam" id="PF00266"/>
    </source>
</evidence>
<reference evidence="10 11" key="1">
    <citation type="journal article" date="2016" name="Nat. Commun.">
        <title>Thousands of microbial genomes shed light on interconnected biogeochemical processes in an aquifer system.</title>
        <authorList>
            <person name="Anantharaman K."/>
            <person name="Brown C.T."/>
            <person name="Hug L.A."/>
            <person name="Sharon I."/>
            <person name="Castelle C.J."/>
            <person name="Probst A.J."/>
            <person name="Thomas B.C."/>
            <person name="Singh A."/>
            <person name="Wilkins M.J."/>
            <person name="Karaoz U."/>
            <person name="Brodie E.L."/>
            <person name="Williams K.H."/>
            <person name="Hubbard S.S."/>
            <person name="Banfield J.F."/>
        </authorList>
    </citation>
    <scope>NUCLEOTIDE SEQUENCE [LARGE SCALE GENOMIC DNA]</scope>
</reference>
<sequence>MKHIYLDHAAAAPIDPRVVSAMAQASKEYGNPSAFNNAGRRAKKLLETGRKAVSDFLHARPDEIIFTSSGSEANNLALAGYLKGKKGRVITTPIEHPSVLECLRALPGIKVDFLSVDKDGLINLKELEKKLGLDVLLVSIMYANNEIGTIEPIAKTGRIIKKFSKNIVFHVDACQAVGFLDMNVQNLNTDLVTFNGSKISGPRGIGVLYVHRGLALQPLVRGGGQERGLRAGTENLPAIVGLAKAIQFIKSSEAKKLSALRDYAINKIQKEILDALLVGPTGDDRLPNNINICIPHLTSETILLELDKYGISAGSGSACTSHSVEPSHVLKAIGVPATHINGALRFSLGRSTTKSNIDYLVKTLETVIFNLVKRHR</sequence>
<proteinExistence type="inferred from homology"/>
<keyword evidence="3" id="KW-0808">Transferase</keyword>
<evidence type="ECO:0000256" key="2">
    <source>
        <dbReference type="ARBA" id="ARBA00006490"/>
    </source>
</evidence>
<dbReference type="PIRSF" id="PIRSF005572">
    <property type="entry name" value="NifS"/>
    <property type="match status" value="1"/>
</dbReference>
<evidence type="ECO:0000256" key="8">
    <source>
        <dbReference type="ARBA" id="ARBA00050776"/>
    </source>
</evidence>
<dbReference type="Proteomes" id="UP000178155">
    <property type="component" value="Unassembled WGS sequence"/>
</dbReference>
<dbReference type="PANTHER" id="PTHR11601">
    <property type="entry name" value="CYSTEINE DESULFURYLASE FAMILY MEMBER"/>
    <property type="match status" value="1"/>
</dbReference>
<name>A0A1F8HB97_9BACT</name>
<dbReference type="InterPro" id="IPR015424">
    <property type="entry name" value="PyrdxlP-dep_Trfase"/>
</dbReference>
<comment type="similarity">
    <text evidence="2">Belongs to the class-V pyridoxal-phosphate-dependent aminotransferase family. NifS/IscS subfamily.</text>
</comment>
<dbReference type="EMBL" id="MGKW01000017">
    <property type="protein sequence ID" value="OGN34209.1"/>
    <property type="molecule type" value="Genomic_DNA"/>
</dbReference>
<evidence type="ECO:0000256" key="4">
    <source>
        <dbReference type="ARBA" id="ARBA00022723"/>
    </source>
</evidence>
<dbReference type="Gene3D" id="3.40.640.10">
    <property type="entry name" value="Type I PLP-dependent aspartate aminotransferase-like (Major domain)"/>
    <property type="match status" value="1"/>
</dbReference>
<comment type="caution">
    <text evidence="10">The sequence shown here is derived from an EMBL/GenBank/DDBJ whole genome shotgun (WGS) entry which is preliminary data.</text>
</comment>
<gene>
    <name evidence="10" type="ORF">A3I39_00675</name>
</gene>
<accession>A0A1F8HB97</accession>
<comment type="catalytic activity">
    <reaction evidence="8">
        <text>(sulfur carrier)-H + L-cysteine = (sulfur carrier)-SH + L-alanine</text>
        <dbReference type="Rhea" id="RHEA:43892"/>
        <dbReference type="Rhea" id="RHEA-COMP:14737"/>
        <dbReference type="Rhea" id="RHEA-COMP:14739"/>
        <dbReference type="ChEBI" id="CHEBI:29917"/>
        <dbReference type="ChEBI" id="CHEBI:35235"/>
        <dbReference type="ChEBI" id="CHEBI:57972"/>
        <dbReference type="ChEBI" id="CHEBI:64428"/>
        <dbReference type="EC" id="2.8.1.7"/>
    </reaction>
</comment>
<protein>
    <recommendedName>
        <fullName evidence="9">Aminotransferase class V domain-containing protein</fullName>
    </recommendedName>
</protein>
<dbReference type="InterPro" id="IPR016454">
    <property type="entry name" value="Cysteine_dSase"/>
</dbReference>
<evidence type="ECO:0000256" key="1">
    <source>
        <dbReference type="ARBA" id="ARBA00001933"/>
    </source>
</evidence>
<evidence type="ECO:0000256" key="3">
    <source>
        <dbReference type="ARBA" id="ARBA00022679"/>
    </source>
</evidence>
<evidence type="ECO:0000256" key="5">
    <source>
        <dbReference type="ARBA" id="ARBA00022898"/>
    </source>
</evidence>
<keyword evidence="6" id="KW-0408">Iron</keyword>
<organism evidence="10 11">
    <name type="scientific">Candidatus Yanofskybacteria bacterium RIFCSPLOWO2_02_FULL_47_9b</name>
    <dbReference type="NCBI Taxonomy" id="1802708"/>
    <lineage>
        <taxon>Bacteria</taxon>
        <taxon>Candidatus Yanofskyibacteriota</taxon>
    </lineage>
</organism>
<dbReference type="GO" id="GO:0031071">
    <property type="term" value="F:cysteine desulfurase activity"/>
    <property type="evidence" value="ECO:0007669"/>
    <property type="project" value="UniProtKB-EC"/>
</dbReference>
<dbReference type="PANTHER" id="PTHR11601:SF34">
    <property type="entry name" value="CYSTEINE DESULFURASE"/>
    <property type="match status" value="1"/>
</dbReference>
<dbReference type="Gene3D" id="1.10.260.50">
    <property type="match status" value="1"/>
</dbReference>
<dbReference type="InterPro" id="IPR015422">
    <property type="entry name" value="PyrdxlP-dep_Trfase_small"/>
</dbReference>
<dbReference type="InterPro" id="IPR015421">
    <property type="entry name" value="PyrdxlP-dep_Trfase_major"/>
</dbReference>
<evidence type="ECO:0000313" key="10">
    <source>
        <dbReference type="EMBL" id="OGN34209.1"/>
    </source>
</evidence>
<keyword evidence="7" id="KW-0411">Iron-sulfur</keyword>
<dbReference type="Gene3D" id="3.90.1150.10">
    <property type="entry name" value="Aspartate Aminotransferase, domain 1"/>
    <property type="match status" value="1"/>
</dbReference>
<dbReference type="AlphaFoldDB" id="A0A1F8HB97"/>